<evidence type="ECO:0000313" key="2">
    <source>
        <dbReference type="EMBL" id="MEC4721600.1"/>
    </source>
</evidence>
<feature type="transmembrane region" description="Helical" evidence="1">
    <location>
        <begin position="41"/>
        <end position="59"/>
    </location>
</feature>
<feature type="transmembrane region" description="Helical" evidence="1">
    <location>
        <begin position="12"/>
        <end position="35"/>
    </location>
</feature>
<keyword evidence="1" id="KW-1133">Transmembrane helix</keyword>
<sequence length="132" mass="13592">MPISSSSTLYCSALGIFLAAACLLVWLSLGVGIIGQDGDPANRMYFGVLAVGFLGGALARFRPRGMAHAMFATALAQALVTAIALAAGMGLPYSGPAEILALNGFFIALFGASGWLFRRAGRTSGQHINRAA</sequence>
<name>A0ABU6JE92_9BURK</name>
<feature type="transmembrane region" description="Helical" evidence="1">
    <location>
        <begin position="71"/>
        <end position="93"/>
    </location>
</feature>
<protein>
    <recommendedName>
        <fullName evidence="4">Transmembrane protein</fullName>
    </recommendedName>
</protein>
<reference evidence="2 3" key="1">
    <citation type="submission" date="2023-10" db="EMBL/GenBank/DDBJ databases">
        <title>Noviherbaspirillum sp. CPCC 100848 genome assembly.</title>
        <authorList>
            <person name="Li X.Y."/>
            <person name="Fang X.M."/>
        </authorList>
    </citation>
    <scope>NUCLEOTIDE SEQUENCE [LARGE SCALE GENOMIC DNA]</scope>
    <source>
        <strain evidence="2 3">CPCC 100848</strain>
    </source>
</reference>
<keyword evidence="1" id="KW-0472">Membrane</keyword>
<comment type="caution">
    <text evidence="2">The sequence shown here is derived from an EMBL/GenBank/DDBJ whole genome shotgun (WGS) entry which is preliminary data.</text>
</comment>
<organism evidence="2 3">
    <name type="scientific">Noviherbaspirillum album</name>
    <dbReference type="NCBI Taxonomy" id="3080276"/>
    <lineage>
        <taxon>Bacteria</taxon>
        <taxon>Pseudomonadati</taxon>
        <taxon>Pseudomonadota</taxon>
        <taxon>Betaproteobacteria</taxon>
        <taxon>Burkholderiales</taxon>
        <taxon>Oxalobacteraceae</taxon>
        <taxon>Noviherbaspirillum</taxon>
    </lineage>
</organism>
<keyword evidence="3" id="KW-1185">Reference proteome</keyword>
<keyword evidence="1" id="KW-0812">Transmembrane</keyword>
<evidence type="ECO:0000256" key="1">
    <source>
        <dbReference type="SAM" id="Phobius"/>
    </source>
</evidence>
<accession>A0ABU6JE92</accession>
<dbReference type="RefSeq" id="WP_326508287.1">
    <property type="nucleotide sequence ID" value="NZ_JAWIIV010000020.1"/>
</dbReference>
<dbReference type="Proteomes" id="UP001352263">
    <property type="component" value="Unassembled WGS sequence"/>
</dbReference>
<gene>
    <name evidence="2" type="ORF">RY831_20750</name>
</gene>
<evidence type="ECO:0000313" key="3">
    <source>
        <dbReference type="Proteomes" id="UP001352263"/>
    </source>
</evidence>
<feature type="transmembrane region" description="Helical" evidence="1">
    <location>
        <begin position="99"/>
        <end position="117"/>
    </location>
</feature>
<proteinExistence type="predicted"/>
<dbReference type="EMBL" id="JAWIIV010000020">
    <property type="protein sequence ID" value="MEC4721600.1"/>
    <property type="molecule type" value="Genomic_DNA"/>
</dbReference>
<evidence type="ECO:0008006" key="4">
    <source>
        <dbReference type="Google" id="ProtNLM"/>
    </source>
</evidence>